<keyword evidence="4 7" id="KW-0812">Transmembrane</keyword>
<reference evidence="9 10" key="1">
    <citation type="submission" date="2015-02" db="EMBL/GenBank/DDBJ databases">
        <title>Draft genome sequences of ten Microbacterium spp. with emphasis on heavy metal contaminated environments.</title>
        <authorList>
            <person name="Corretto E."/>
        </authorList>
    </citation>
    <scope>NUCLEOTIDE SEQUENCE [LARGE SCALE GENOMIC DNA]</scope>
    <source>
        <strain evidence="9 10">ARN176</strain>
    </source>
</reference>
<dbReference type="STRING" id="582680.RS86_00537"/>
<dbReference type="RefSeq" id="WP_082076519.1">
    <property type="nucleotide sequence ID" value="NZ_JYIX01000024.1"/>
</dbReference>
<evidence type="ECO:0000256" key="3">
    <source>
        <dbReference type="ARBA" id="ARBA00022475"/>
    </source>
</evidence>
<dbReference type="Proteomes" id="UP000033740">
    <property type="component" value="Unassembled WGS sequence"/>
</dbReference>
<dbReference type="SUPFAM" id="SSF161098">
    <property type="entry name" value="MetI-like"/>
    <property type="match status" value="1"/>
</dbReference>
<evidence type="ECO:0000256" key="5">
    <source>
        <dbReference type="ARBA" id="ARBA00022989"/>
    </source>
</evidence>
<organism evidence="9 10">
    <name type="scientific">Microbacterium azadirachtae</name>
    <dbReference type="NCBI Taxonomy" id="582680"/>
    <lineage>
        <taxon>Bacteria</taxon>
        <taxon>Bacillati</taxon>
        <taxon>Actinomycetota</taxon>
        <taxon>Actinomycetes</taxon>
        <taxon>Micrococcales</taxon>
        <taxon>Microbacteriaceae</taxon>
        <taxon>Microbacterium</taxon>
    </lineage>
</organism>
<comment type="subcellular location">
    <subcellularLocation>
        <location evidence="1 7">Cell membrane</location>
        <topology evidence="1 7">Multi-pass membrane protein</topology>
    </subcellularLocation>
</comment>
<name>A0A0F0LR25_9MICO</name>
<dbReference type="EMBL" id="JYIX01000024">
    <property type="protein sequence ID" value="KJL35154.1"/>
    <property type="molecule type" value="Genomic_DNA"/>
</dbReference>
<comment type="similarity">
    <text evidence="7">Belongs to the binding-protein-dependent transport system permease family.</text>
</comment>
<gene>
    <name evidence="9" type="primary">araQ_2</name>
    <name evidence="9" type="ORF">RS86_00537</name>
</gene>
<dbReference type="PROSITE" id="PS50928">
    <property type="entry name" value="ABC_TM1"/>
    <property type="match status" value="1"/>
</dbReference>
<feature type="transmembrane region" description="Helical" evidence="7">
    <location>
        <begin position="92"/>
        <end position="112"/>
    </location>
</feature>
<dbReference type="GO" id="GO:0005886">
    <property type="term" value="C:plasma membrane"/>
    <property type="evidence" value="ECO:0007669"/>
    <property type="project" value="UniProtKB-SubCell"/>
</dbReference>
<evidence type="ECO:0000256" key="1">
    <source>
        <dbReference type="ARBA" id="ARBA00004651"/>
    </source>
</evidence>
<dbReference type="InterPro" id="IPR000515">
    <property type="entry name" value="MetI-like"/>
</dbReference>
<dbReference type="PANTHER" id="PTHR43744:SF12">
    <property type="entry name" value="ABC TRANSPORTER PERMEASE PROTEIN MG189-RELATED"/>
    <property type="match status" value="1"/>
</dbReference>
<evidence type="ECO:0000313" key="10">
    <source>
        <dbReference type="Proteomes" id="UP000033740"/>
    </source>
</evidence>
<evidence type="ECO:0000313" key="9">
    <source>
        <dbReference type="EMBL" id="KJL35154.1"/>
    </source>
</evidence>
<keyword evidence="6 7" id="KW-0472">Membrane</keyword>
<evidence type="ECO:0000259" key="8">
    <source>
        <dbReference type="PROSITE" id="PS50928"/>
    </source>
</evidence>
<dbReference type="Pfam" id="PF00528">
    <property type="entry name" value="BPD_transp_1"/>
    <property type="match status" value="1"/>
</dbReference>
<keyword evidence="3" id="KW-1003">Cell membrane</keyword>
<feature type="transmembrane region" description="Helical" evidence="7">
    <location>
        <begin position="272"/>
        <end position="289"/>
    </location>
</feature>
<keyword evidence="5 7" id="KW-1133">Transmembrane helix</keyword>
<feature type="transmembrane region" description="Helical" evidence="7">
    <location>
        <begin position="124"/>
        <end position="144"/>
    </location>
</feature>
<evidence type="ECO:0000256" key="6">
    <source>
        <dbReference type="ARBA" id="ARBA00023136"/>
    </source>
</evidence>
<dbReference type="GO" id="GO:0055085">
    <property type="term" value="P:transmembrane transport"/>
    <property type="evidence" value="ECO:0007669"/>
    <property type="project" value="InterPro"/>
</dbReference>
<accession>A0A0F0LR25</accession>
<dbReference type="Gene3D" id="1.10.3720.10">
    <property type="entry name" value="MetI-like"/>
    <property type="match status" value="1"/>
</dbReference>
<sequence>MSRRYGQKTPNAGRRTPASTLFLCLTWIAIAGFVVFFIIPVLWLLLTPSKTDAELVRSAPLAFGSFEGYLNAFANLLRFEDGAIVTWAKNSVVYSALALILTVMACIPAGYGLAMTKFRGRKTLLNLTLLVMLMPGTTLVLPVFLELNAIHLTGTIWSVVIPSAFYPFGVYLTYIYYSTSLPPDLLSAARIDGASEAQIFFQIALPLARPIVALVAFFSFVGTWNNYFLPLVMLAKTSDYPIPVGLQELFNNTERFNPTGGSIQLSIGRPELALAIIIGVLPVLLIFLFSQRSLQSGLLGGASKE</sequence>
<dbReference type="CDD" id="cd06261">
    <property type="entry name" value="TM_PBP2"/>
    <property type="match status" value="1"/>
</dbReference>
<dbReference type="PANTHER" id="PTHR43744">
    <property type="entry name" value="ABC TRANSPORTER PERMEASE PROTEIN MG189-RELATED-RELATED"/>
    <property type="match status" value="1"/>
</dbReference>
<keyword evidence="10" id="KW-1185">Reference proteome</keyword>
<proteinExistence type="inferred from homology"/>
<feature type="transmembrane region" description="Helical" evidence="7">
    <location>
        <begin position="199"/>
        <end position="224"/>
    </location>
</feature>
<feature type="transmembrane region" description="Helical" evidence="7">
    <location>
        <begin position="156"/>
        <end position="178"/>
    </location>
</feature>
<keyword evidence="2 7" id="KW-0813">Transport</keyword>
<dbReference type="InterPro" id="IPR035906">
    <property type="entry name" value="MetI-like_sf"/>
</dbReference>
<evidence type="ECO:0000256" key="2">
    <source>
        <dbReference type="ARBA" id="ARBA00022448"/>
    </source>
</evidence>
<evidence type="ECO:0000256" key="4">
    <source>
        <dbReference type="ARBA" id="ARBA00022692"/>
    </source>
</evidence>
<feature type="domain" description="ABC transmembrane type-1" evidence="8">
    <location>
        <begin position="88"/>
        <end position="290"/>
    </location>
</feature>
<dbReference type="PATRIC" id="fig|582680.6.peg.552"/>
<comment type="caution">
    <text evidence="9">The sequence shown here is derived from an EMBL/GenBank/DDBJ whole genome shotgun (WGS) entry which is preliminary data.</text>
</comment>
<dbReference type="AlphaFoldDB" id="A0A0F0LR25"/>
<evidence type="ECO:0000256" key="7">
    <source>
        <dbReference type="RuleBase" id="RU363032"/>
    </source>
</evidence>
<feature type="transmembrane region" description="Helical" evidence="7">
    <location>
        <begin position="21"/>
        <end position="46"/>
    </location>
</feature>
<protein>
    <submittedName>
        <fullName evidence="9">L-arabinose transport system permease protein AraQ</fullName>
    </submittedName>
</protein>